<organism evidence="2 3">
    <name type="scientific">Labilithrix luteola</name>
    <dbReference type="NCBI Taxonomy" id="1391654"/>
    <lineage>
        <taxon>Bacteria</taxon>
        <taxon>Pseudomonadati</taxon>
        <taxon>Myxococcota</taxon>
        <taxon>Polyangia</taxon>
        <taxon>Polyangiales</taxon>
        <taxon>Labilitrichaceae</taxon>
        <taxon>Labilithrix</taxon>
    </lineage>
</organism>
<protein>
    <recommendedName>
        <fullName evidence="1">Pyridoxamine 5'-phosphate oxidase N-terminal domain-containing protein</fullName>
    </recommendedName>
</protein>
<evidence type="ECO:0000259" key="1">
    <source>
        <dbReference type="Pfam" id="PF01243"/>
    </source>
</evidence>
<dbReference type="SUPFAM" id="SSF50475">
    <property type="entry name" value="FMN-binding split barrel"/>
    <property type="match status" value="1"/>
</dbReference>
<gene>
    <name evidence="2" type="ORF">AKJ09_02956</name>
</gene>
<feature type="domain" description="Pyridoxamine 5'-phosphate oxidase N-terminal" evidence="1">
    <location>
        <begin position="11"/>
        <end position="147"/>
    </location>
</feature>
<dbReference type="KEGG" id="llu:AKJ09_02956"/>
<dbReference type="AlphaFoldDB" id="A0A0K1PS02"/>
<dbReference type="InterPro" id="IPR012349">
    <property type="entry name" value="Split_barrel_FMN-bd"/>
</dbReference>
<dbReference type="InterPro" id="IPR011576">
    <property type="entry name" value="Pyridox_Oxase_N"/>
</dbReference>
<dbReference type="OrthoDB" id="5521907at2"/>
<evidence type="ECO:0000313" key="3">
    <source>
        <dbReference type="Proteomes" id="UP000064967"/>
    </source>
</evidence>
<name>A0A0K1PS02_9BACT</name>
<evidence type="ECO:0000313" key="2">
    <source>
        <dbReference type="EMBL" id="AKU96292.1"/>
    </source>
</evidence>
<keyword evidence="3" id="KW-1185">Reference proteome</keyword>
<sequence>MTTASAVTTIPEDLVEFLHGGVAILIGTRDHDMRPATQRAGGARVHANRRKVDVFLPERSGERTIANVRANGRLAVTFSRAIDHRTVQLKGNAAVIRPGRPDEEAITQQYLETWGAAVELIGMPRSTIKRLWAWPSVVVELDVEAIFEQTPGPAAGAKLAGGAT</sequence>
<proteinExistence type="predicted"/>
<dbReference type="EMBL" id="CP012333">
    <property type="protein sequence ID" value="AKU96292.1"/>
    <property type="molecule type" value="Genomic_DNA"/>
</dbReference>
<dbReference type="Gene3D" id="2.30.110.10">
    <property type="entry name" value="Electron Transport, Fmn-binding Protein, Chain A"/>
    <property type="match status" value="1"/>
</dbReference>
<dbReference type="Proteomes" id="UP000064967">
    <property type="component" value="Chromosome"/>
</dbReference>
<reference evidence="2 3" key="1">
    <citation type="submission" date="2015-08" db="EMBL/GenBank/DDBJ databases">
        <authorList>
            <person name="Babu N.S."/>
            <person name="Beckwith C.J."/>
            <person name="Beseler K.G."/>
            <person name="Brison A."/>
            <person name="Carone J.V."/>
            <person name="Caskin T.P."/>
            <person name="Diamond M."/>
            <person name="Durham M.E."/>
            <person name="Foxe J.M."/>
            <person name="Go M."/>
            <person name="Henderson B.A."/>
            <person name="Jones I.B."/>
            <person name="McGettigan J.A."/>
            <person name="Micheletti S.J."/>
            <person name="Nasrallah M.E."/>
            <person name="Ortiz D."/>
            <person name="Piller C.R."/>
            <person name="Privatt S.R."/>
            <person name="Schneider S.L."/>
            <person name="Sharp S."/>
            <person name="Smith T.C."/>
            <person name="Stanton J.D."/>
            <person name="Ullery H.E."/>
            <person name="Wilson R.J."/>
            <person name="Serrano M.G."/>
            <person name="Buck G."/>
            <person name="Lee V."/>
            <person name="Wang Y."/>
            <person name="Carvalho R."/>
            <person name="Voegtly L."/>
            <person name="Shi R."/>
            <person name="Duckworth R."/>
            <person name="Johnson A."/>
            <person name="Loviza R."/>
            <person name="Walstead R."/>
            <person name="Shah Z."/>
            <person name="Kiflezghi M."/>
            <person name="Wade K."/>
            <person name="Ball S.L."/>
            <person name="Bradley K.W."/>
            <person name="Asai D.J."/>
            <person name="Bowman C.A."/>
            <person name="Russell D.A."/>
            <person name="Pope W.H."/>
            <person name="Jacobs-Sera D."/>
            <person name="Hendrix R.W."/>
            <person name="Hatfull G.F."/>
        </authorList>
    </citation>
    <scope>NUCLEOTIDE SEQUENCE [LARGE SCALE GENOMIC DNA]</scope>
    <source>
        <strain evidence="2 3">DSM 27648</strain>
    </source>
</reference>
<accession>A0A0K1PS02</accession>
<dbReference type="Pfam" id="PF01243">
    <property type="entry name" value="PNPOx_N"/>
    <property type="match status" value="1"/>
</dbReference>
<dbReference type="RefSeq" id="WP_146647602.1">
    <property type="nucleotide sequence ID" value="NZ_CP012333.1"/>
</dbReference>